<dbReference type="InterPro" id="IPR039424">
    <property type="entry name" value="SBP_5"/>
</dbReference>
<organism evidence="5 6">
    <name type="scientific">Methylobrevis pamukkalensis</name>
    <dbReference type="NCBI Taxonomy" id="1439726"/>
    <lineage>
        <taxon>Bacteria</taxon>
        <taxon>Pseudomonadati</taxon>
        <taxon>Pseudomonadota</taxon>
        <taxon>Alphaproteobacteria</taxon>
        <taxon>Hyphomicrobiales</taxon>
        <taxon>Pleomorphomonadaceae</taxon>
        <taxon>Methylobrevis</taxon>
    </lineage>
</organism>
<gene>
    <name evidence="5" type="ORF">A6302_01846</name>
</gene>
<dbReference type="PANTHER" id="PTHR30290:SF64">
    <property type="entry name" value="ABC TRANSPORTER PERIPLASMIC BINDING PROTEIN"/>
    <property type="match status" value="1"/>
</dbReference>
<dbReference type="Pfam" id="PF00496">
    <property type="entry name" value="SBP_bac_5"/>
    <property type="match status" value="1"/>
</dbReference>
<evidence type="ECO:0000256" key="2">
    <source>
        <dbReference type="ARBA" id="ARBA00005695"/>
    </source>
</evidence>
<dbReference type="GO" id="GO:0042884">
    <property type="term" value="P:microcin transport"/>
    <property type="evidence" value="ECO:0007669"/>
    <property type="project" value="TreeGrafter"/>
</dbReference>
<dbReference type="PANTHER" id="PTHR30290">
    <property type="entry name" value="PERIPLASMIC BINDING COMPONENT OF ABC TRANSPORTER"/>
    <property type="match status" value="1"/>
</dbReference>
<protein>
    <submittedName>
        <fullName evidence="5">Bacterial extracellular solute-binding protein, family 5 Middle</fullName>
    </submittedName>
</protein>
<dbReference type="EMBL" id="MCRJ01000038">
    <property type="protein sequence ID" value="ODN70799.1"/>
    <property type="molecule type" value="Genomic_DNA"/>
</dbReference>
<keyword evidence="6" id="KW-1185">Reference proteome</keyword>
<dbReference type="GO" id="GO:0015833">
    <property type="term" value="P:peptide transport"/>
    <property type="evidence" value="ECO:0007669"/>
    <property type="project" value="TreeGrafter"/>
</dbReference>
<comment type="similarity">
    <text evidence="2">Belongs to the bacterial solute-binding protein 5 family.</text>
</comment>
<accession>A0A1E3H3A2</accession>
<reference evidence="5 6" key="1">
    <citation type="submission" date="2016-07" db="EMBL/GenBank/DDBJ databases">
        <title>Draft Genome Sequence of Methylobrevis pamukkalensis PK2.</title>
        <authorList>
            <person name="Vasilenko O.V."/>
            <person name="Doronina N.V."/>
            <person name="Shmareva M.N."/>
            <person name="Tarlachkov S.V."/>
            <person name="Mustakhimov I."/>
            <person name="Trotsenko Y.A."/>
        </authorList>
    </citation>
    <scope>NUCLEOTIDE SEQUENCE [LARGE SCALE GENOMIC DNA]</scope>
    <source>
        <strain evidence="5 6">PK2</strain>
    </source>
</reference>
<dbReference type="GO" id="GO:1904680">
    <property type="term" value="F:peptide transmembrane transporter activity"/>
    <property type="evidence" value="ECO:0007669"/>
    <property type="project" value="TreeGrafter"/>
</dbReference>
<sequence>MDAEVTGLPRGMTGLVFNTRRAPFDNPVVREALIQLFDFEWVNHNLYSDGYSRTGSYFQGGHLSALGRPADAAETALLAPFPDAVRPEVMDGTYAPPVSDGSGRDRKNMRAALDLLKSAGFELQGRTLVNSATGQPFAFEFLANSSLPEQERLALAYQRTLRLLGIDMRLRSVDAVQFWDRQKDYDFDMIQMTWQGTLSPGREQQFRWSSEAADTPGTFNMAGVRNPAADAMMEAFLTATDPDEFVTAVRAFDRVLISGLYVIPLYHMKEDRIAHWTRIRRPETTALTGFQTPTWWHAPDAAAN</sequence>
<dbReference type="GO" id="GO:0030288">
    <property type="term" value="C:outer membrane-bounded periplasmic space"/>
    <property type="evidence" value="ECO:0007669"/>
    <property type="project" value="TreeGrafter"/>
</dbReference>
<dbReference type="AlphaFoldDB" id="A0A1E3H3A2"/>
<dbReference type="InterPro" id="IPR000914">
    <property type="entry name" value="SBP_5_dom"/>
</dbReference>
<comment type="caution">
    <text evidence="5">The sequence shown here is derived from an EMBL/GenBank/DDBJ whole genome shotgun (WGS) entry which is preliminary data.</text>
</comment>
<keyword evidence="3" id="KW-0732">Signal</keyword>
<evidence type="ECO:0000256" key="1">
    <source>
        <dbReference type="ARBA" id="ARBA00004418"/>
    </source>
</evidence>
<proteinExistence type="inferred from homology"/>
<comment type="subcellular location">
    <subcellularLocation>
        <location evidence="1">Periplasm</location>
    </subcellularLocation>
</comment>
<dbReference type="SUPFAM" id="SSF53850">
    <property type="entry name" value="Periplasmic binding protein-like II"/>
    <property type="match status" value="1"/>
</dbReference>
<evidence type="ECO:0000259" key="4">
    <source>
        <dbReference type="Pfam" id="PF00496"/>
    </source>
</evidence>
<feature type="domain" description="Solute-binding protein family 5" evidence="4">
    <location>
        <begin position="9"/>
        <end position="209"/>
    </location>
</feature>
<dbReference type="Proteomes" id="UP000094622">
    <property type="component" value="Unassembled WGS sequence"/>
</dbReference>
<evidence type="ECO:0000256" key="3">
    <source>
        <dbReference type="ARBA" id="ARBA00022729"/>
    </source>
</evidence>
<evidence type="ECO:0000313" key="5">
    <source>
        <dbReference type="EMBL" id="ODN70799.1"/>
    </source>
</evidence>
<dbReference type="PATRIC" id="fig|1439726.3.peg.1951"/>
<dbReference type="Gene3D" id="3.10.105.10">
    <property type="entry name" value="Dipeptide-binding Protein, Domain 3"/>
    <property type="match status" value="1"/>
</dbReference>
<name>A0A1E3H3A2_9HYPH</name>
<evidence type="ECO:0000313" key="6">
    <source>
        <dbReference type="Proteomes" id="UP000094622"/>
    </source>
</evidence>